<dbReference type="Proteomes" id="UP000821837">
    <property type="component" value="Unassembled WGS sequence"/>
</dbReference>
<gene>
    <name evidence="2" type="ORF">HPB52_005377</name>
</gene>
<evidence type="ECO:0000313" key="3">
    <source>
        <dbReference type="Proteomes" id="UP000821837"/>
    </source>
</evidence>
<comment type="caution">
    <text evidence="2">The sequence shown here is derived from an EMBL/GenBank/DDBJ whole genome shotgun (WGS) entry which is preliminary data.</text>
</comment>
<keyword evidence="1" id="KW-0812">Transmembrane</keyword>
<name>A0A9D4PUF7_RHISA</name>
<keyword evidence="1" id="KW-1133">Transmembrane helix</keyword>
<evidence type="ECO:0000256" key="1">
    <source>
        <dbReference type="SAM" id="Phobius"/>
    </source>
</evidence>
<keyword evidence="1" id="KW-0472">Membrane</keyword>
<evidence type="ECO:0000313" key="2">
    <source>
        <dbReference type="EMBL" id="KAH7955989.1"/>
    </source>
</evidence>
<protein>
    <submittedName>
        <fullName evidence="2">Uncharacterized protein</fullName>
    </submittedName>
</protein>
<accession>A0A9D4PUF7</accession>
<organism evidence="2 3">
    <name type="scientific">Rhipicephalus sanguineus</name>
    <name type="common">Brown dog tick</name>
    <name type="synonym">Ixodes sanguineus</name>
    <dbReference type="NCBI Taxonomy" id="34632"/>
    <lineage>
        <taxon>Eukaryota</taxon>
        <taxon>Metazoa</taxon>
        <taxon>Ecdysozoa</taxon>
        <taxon>Arthropoda</taxon>
        <taxon>Chelicerata</taxon>
        <taxon>Arachnida</taxon>
        <taxon>Acari</taxon>
        <taxon>Parasitiformes</taxon>
        <taxon>Ixodida</taxon>
        <taxon>Ixodoidea</taxon>
        <taxon>Ixodidae</taxon>
        <taxon>Rhipicephalinae</taxon>
        <taxon>Rhipicephalus</taxon>
        <taxon>Rhipicephalus</taxon>
    </lineage>
</organism>
<feature type="transmembrane region" description="Helical" evidence="1">
    <location>
        <begin position="28"/>
        <end position="52"/>
    </location>
</feature>
<dbReference type="AlphaFoldDB" id="A0A9D4PUF7"/>
<dbReference type="EMBL" id="JABSTV010001250">
    <property type="protein sequence ID" value="KAH7955989.1"/>
    <property type="molecule type" value="Genomic_DNA"/>
</dbReference>
<proteinExistence type="predicted"/>
<reference evidence="2" key="2">
    <citation type="submission" date="2021-09" db="EMBL/GenBank/DDBJ databases">
        <authorList>
            <person name="Jia N."/>
            <person name="Wang J."/>
            <person name="Shi W."/>
            <person name="Du L."/>
            <person name="Sun Y."/>
            <person name="Zhan W."/>
            <person name="Jiang J."/>
            <person name="Wang Q."/>
            <person name="Zhang B."/>
            <person name="Ji P."/>
            <person name="Sakyi L.B."/>
            <person name="Cui X."/>
            <person name="Yuan T."/>
            <person name="Jiang B."/>
            <person name="Yang W."/>
            <person name="Lam T.T.-Y."/>
            <person name="Chang Q."/>
            <person name="Ding S."/>
            <person name="Wang X."/>
            <person name="Zhu J."/>
            <person name="Ruan X."/>
            <person name="Zhao L."/>
            <person name="Wei J."/>
            <person name="Que T."/>
            <person name="Du C."/>
            <person name="Cheng J."/>
            <person name="Dai P."/>
            <person name="Han X."/>
            <person name="Huang E."/>
            <person name="Gao Y."/>
            <person name="Liu J."/>
            <person name="Shao H."/>
            <person name="Ye R."/>
            <person name="Li L."/>
            <person name="Wei W."/>
            <person name="Wang X."/>
            <person name="Wang C."/>
            <person name="Huo Q."/>
            <person name="Li W."/>
            <person name="Guo W."/>
            <person name="Chen H."/>
            <person name="Chen S."/>
            <person name="Zhou L."/>
            <person name="Zhou L."/>
            <person name="Ni X."/>
            <person name="Tian J."/>
            <person name="Zhou Y."/>
            <person name="Sheng Y."/>
            <person name="Liu T."/>
            <person name="Pan Y."/>
            <person name="Xia L."/>
            <person name="Li J."/>
            <person name="Zhao F."/>
            <person name="Cao W."/>
        </authorList>
    </citation>
    <scope>NUCLEOTIDE SEQUENCE</scope>
    <source>
        <strain evidence="2">Rsan-2018</strain>
        <tissue evidence="2">Larvae</tissue>
    </source>
</reference>
<reference evidence="2" key="1">
    <citation type="journal article" date="2020" name="Cell">
        <title>Large-Scale Comparative Analyses of Tick Genomes Elucidate Their Genetic Diversity and Vector Capacities.</title>
        <authorList>
            <consortium name="Tick Genome and Microbiome Consortium (TIGMIC)"/>
            <person name="Jia N."/>
            <person name="Wang J."/>
            <person name="Shi W."/>
            <person name="Du L."/>
            <person name="Sun Y."/>
            <person name="Zhan W."/>
            <person name="Jiang J.F."/>
            <person name="Wang Q."/>
            <person name="Zhang B."/>
            <person name="Ji P."/>
            <person name="Bell-Sakyi L."/>
            <person name="Cui X.M."/>
            <person name="Yuan T.T."/>
            <person name="Jiang B.G."/>
            <person name="Yang W.F."/>
            <person name="Lam T.T."/>
            <person name="Chang Q.C."/>
            <person name="Ding S.J."/>
            <person name="Wang X.J."/>
            <person name="Zhu J.G."/>
            <person name="Ruan X.D."/>
            <person name="Zhao L."/>
            <person name="Wei J.T."/>
            <person name="Ye R.Z."/>
            <person name="Que T.C."/>
            <person name="Du C.H."/>
            <person name="Zhou Y.H."/>
            <person name="Cheng J.X."/>
            <person name="Dai P.F."/>
            <person name="Guo W.B."/>
            <person name="Han X.H."/>
            <person name="Huang E.J."/>
            <person name="Li L.F."/>
            <person name="Wei W."/>
            <person name="Gao Y.C."/>
            <person name="Liu J.Z."/>
            <person name="Shao H.Z."/>
            <person name="Wang X."/>
            <person name="Wang C.C."/>
            <person name="Yang T.C."/>
            <person name="Huo Q.B."/>
            <person name="Li W."/>
            <person name="Chen H.Y."/>
            <person name="Chen S.E."/>
            <person name="Zhou L.G."/>
            <person name="Ni X.B."/>
            <person name="Tian J.H."/>
            <person name="Sheng Y."/>
            <person name="Liu T."/>
            <person name="Pan Y.S."/>
            <person name="Xia L.Y."/>
            <person name="Li J."/>
            <person name="Zhao F."/>
            <person name="Cao W.C."/>
        </authorList>
    </citation>
    <scope>NUCLEOTIDE SEQUENCE</scope>
    <source>
        <strain evidence="2">Rsan-2018</strain>
    </source>
</reference>
<keyword evidence="3" id="KW-1185">Reference proteome</keyword>
<sequence length="175" mass="19558">MVNGYGIKGADLGLPVQQPIQSKGHQRAVVVLTLVVIVAAVSLRGSMMRVAAARRHLRRICRRVHPGCDMVTRESQQPVVPQVAVVPGEWGFAAMNLAMFKFMLKLSLFADEEDPDLAAFFAFANKYEFGSKVLPVKVYRCGTFIENYLRPVMMHFVKLYDGDRLDGISKQVRTS</sequence>